<comment type="similarity">
    <text evidence="1">Belongs to the UPF0047 family.</text>
</comment>
<dbReference type="SUPFAM" id="SSF111038">
    <property type="entry name" value="YjbQ-like"/>
    <property type="match status" value="1"/>
</dbReference>
<dbReference type="EMBL" id="JAHJDP010000048">
    <property type="protein sequence ID" value="MBU2691215.1"/>
    <property type="molecule type" value="Genomic_DNA"/>
</dbReference>
<evidence type="ECO:0000313" key="3">
    <source>
        <dbReference type="Proteomes" id="UP000777784"/>
    </source>
</evidence>
<dbReference type="PIRSF" id="PIRSF004681">
    <property type="entry name" value="UCP004681"/>
    <property type="match status" value="1"/>
</dbReference>
<sequence>MIRTEFIQVDTRGYCDMLDLTPGVERLLTSSGLKEGSVLLFVPGSTAALTTIEYEAGALQDLRDAIERLAPTDITYAHDRRWGDGNGFSHVRAALLGAHLEIPVAGGRLIRGTWQQILLIDFDNGPRQRRVAIQLRGE</sequence>
<proteinExistence type="inferred from homology"/>
<dbReference type="Gene3D" id="2.60.120.460">
    <property type="entry name" value="YjbQ-like"/>
    <property type="match status" value="1"/>
</dbReference>
<dbReference type="Proteomes" id="UP000777784">
    <property type="component" value="Unassembled WGS sequence"/>
</dbReference>
<dbReference type="NCBIfam" id="TIGR00149">
    <property type="entry name" value="TIGR00149_YjbQ"/>
    <property type="match status" value="1"/>
</dbReference>
<protein>
    <submittedName>
        <fullName evidence="2">Secondary thiamine-phosphate synthase enzyme YjbQ</fullName>
    </submittedName>
</protein>
<accession>A0A948RUP1</accession>
<reference evidence="2" key="1">
    <citation type="submission" date="2021-05" db="EMBL/GenBank/DDBJ databases">
        <title>Energy efficiency and biological interactions define the core microbiome of deep oligotrophic groundwater.</title>
        <authorList>
            <person name="Mehrshad M."/>
            <person name="Lopez-Fernandez M."/>
            <person name="Bell E."/>
            <person name="Bernier-Latmani R."/>
            <person name="Bertilsson S."/>
            <person name="Dopson M."/>
        </authorList>
    </citation>
    <scope>NUCLEOTIDE SEQUENCE</scope>
    <source>
        <strain evidence="2">Modern_marine.mb.64</strain>
    </source>
</reference>
<gene>
    <name evidence="2" type="ORF">KJ970_09820</name>
</gene>
<evidence type="ECO:0000313" key="2">
    <source>
        <dbReference type="EMBL" id="MBU2691215.1"/>
    </source>
</evidence>
<dbReference type="AlphaFoldDB" id="A0A948RUP1"/>
<name>A0A948RUP1_UNCEI</name>
<dbReference type="InterPro" id="IPR035917">
    <property type="entry name" value="YjbQ-like_sf"/>
</dbReference>
<dbReference type="Pfam" id="PF01894">
    <property type="entry name" value="YjbQ"/>
    <property type="match status" value="1"/>
</dbReference>
<dbReference type="PANTHER" id="PTHR30615:SF8">
    <property type="entry name" value="UPF0047 PROTEIN C4A8.02C"/>
    <property type="match status" value="1"/>
</dbReference>
<comment type="caution">
    <text evidence="2">The sequence shown here is derived from an EMBL/GenBank/DDBJ whole genome shotgun (WGS) entry which is preliminary data.</text>
</comment>
<evidence type="ECO:0000256" key="1">
    <source>
        <dbReference type="ARBA" id="ARBA00005534"/>
    </source>
</evidence>
<organism evidence="2 3">
    <name type="scientific">Eiseniibacteriota bacterium</name>
    <dbReference type="NCBI Taxonomy" id="2212470"/>
    <lineage>
        <taxon>Bacteria</taxon>
        <taxon>Candidatus Eiseniibacteriota</taxon>
    </lineage>
</organism>
<dbReference type="PANTHER" id="PTHR30615">
    <property type="entry name" value="UNCHARACTERIZED PROTEIN YJBQ-RELATED"/>
    <property type="match status" value="1"/>
</dbReference>
<dbReference type="InterPro" id="IPR001602">
    <property type="entry name" value="UPF0047_YjbQ-like"/>
</dbReference>